<dbReference type="CDD" id="cd16894">
    <property type="entry name" value="MltD-like"/>
    <property type="match status" value="1"/>
</dbReference>
<dbReference type="InterPro" id="IPR008258">
    <property type="entry name" value="Transglycosylase_SLT_dom_1"/>
</dbReference>
<feature type="compositionally biased region" description="Pro residues" evidence="2">
    <location>
        <begin position="323"/>
        <end position="334"/>
    </location>
</feature>
<comment type="similarity">
    <text evidence="1">Belongs to the transglycosylase Slt family.</text>
</comment>
<organism evidence="4">
    <name type="scientific">Desulfobacca acetoxidans</name>
    <dbReference type="NCBI Taxonomy" id="60893"/>
    <lineage>
        <taxon>Bacteria</taxon>
        <taxon>Pseudomonadati</taxon>
        <taxon>Thermodesulfobacteriota</taxon>
        <taxon>Desulfobaccia</taxon>
        <taxon>Desulfobaccales</taxon>
        <taxon>Desulfobaccaceae</taxon>
        <taxon>Desulfobacca</taxon>
    </lineage>
</organism>
<reference evidence="4" key="1">
    <citation type="journal article" date="2020" name="mSystems">
        <title>Genome- and Community-Level Interaction Insights into Carbon Utilization and Element Cycling Functions of Hydrothermarchaeota in Hydrothermal Sediment.</title>
        <authorList>
            <person name="Zhou Z."/>
            <person name="Liu Y."/>
            <person name="Xu W."/>
            <person name="Pan J."/>
            <person name="Luo Z.H."/>
            <person name="Li M."/>
        </authorList>
    </citation>
    <scope>NUCLEOTIDE SEQUENCE [LARGE SCALE GENOMIC DNA]</scope>
    <source>
        <strain evidence="4">SpSt-767</strain>
    </source>
</reference>
<accession>A0A7V6A2U7</accession>
<evidence type="ECO:0000256" key="2">
    <source>
        <dbReference type="SAM" id="MobiDB-lite"/>
    </source>
</evidence>
<proteinExistence type="inferred from homology"/>
<evidence type="ECO:0000259" key="3">
    <source>
        <dbReference type="Pfam" id="PF01464"/>
    </source>
</evidence>
<dbReference type="EMBL" id="DTGR01000097">
    <property type="protein sequence ID" value="HHS29257.1"/>
    <property type="molecule type" value="Genomic_DNA"/>
</dbReference>
<name>A0A7V6A2U7_9BACT</name>
<sequence length="334" mass="37458">MIVFILMLLSLWVWPGGPEAGPLPAVPPEALAAAPAAATEVRFPYYTYPDNLTLCGEPVPLKEHVVREAMDREFVLVVWSRAQTTMWLKRAHRYFPELEKKLQAKNLPLDLKYVALIESDLRHRAHSSAGAMGPWQFMGPTAQHFRLRVGPAVDERFDFGQATDAALDYLKSLHQQLGSWALALAAYNCGEGRVQKELGLQQVNSYYHLALPEETERYVFRVLAAKVVLESPKTYGFDIPADALYEPLEYDEADAILTQEITVRSLAAACGTYYKYFKEELNPWIKGTSLPPGSYHFKIPKGSAARFAEAQRFGRLEPKIETPAPPPAKPKSKP</sequence>
<evidence type="ECO:0000313" key="4">
    <source>
        <dbReference type="EMBL" id="HHS29257.1"/>
    </source>
</evidence>
<dbReference type="AlphaFoldDB" id="A0A7V6A2U7"/>
<gene>
    <name evidence="4" type="ORF">ENV52_06100</name>
</gene>
<feature type="domain" description="Transglycosylase SLT" evidence="3">
    <location>
        <begin position="107"/>
        <end position="202"/>
    </location>
</feature>
<dbReference type="InterPro" id="IPR023346">
    <property type="entry name" value="Lysozyme-like_dom_sf"/>
</dbReference>
<dbReference type="SUPFAM" id="SSF53955">
    <property type="entry name" value="Lysozyme-like"/>
    <property type="match status" value="1"/>
</dbReference>
<evidence type="ECO:0000256" key="1">
    <source>
        <dbReference type="ARBA" id="ARBA00007734"/>
    </source>
</evidence>
<dbReference type="PANTHER" id="PTHR37423:SF2">
    <property type="entry name" value="MEMBRANE-BOUND LYTIC MUREIN TRANSGLYCOSYLASE C"/>
    <property type="match status" value="1"/>
</dbReference>
<dbReference type="Pfam" id="PF01464">
    <property type="entry name" value="SLT"/>
    <property type="match status" value="1"/>
</dbReference>
<protein>
    <submittedName>
        <fullName evidence="4">Lytic transglycosylase domain-containing protein</fullName>
    </submittedName>
</protein>
<comment type="caution">
    <text evidence="4">The sequence shown here is derived from an EMBL/GenBank/DDBJ whole genome shotgun (WGS) entry which is preliminary data.</text>
</comment>
<feature type="region of interest" description="Disordered" evidence="2">
    <location>
        <begin position="315"/>
        <end position="334"/>
    </location>
</feature>
<dbReference type="Gene3D" id="1.10.530.10">
    <property type="match status" value="1"/>
</dbReference>
<dbReference type="PANTHER" id="PTHR37423">
    <property type="entry name" value="SOLUBLE LYTIC MUREIN TRANSGLYCOSYLASE-RELATED"/>
    <property type="match status" value="1"/>
</dbReference>